<keyword evidence="4" id="KW-0788">Thiol protease</keyword>
<evidence type="ECO:0000256" key="2">
    <source>
        <dbReference type="ARBA" id="ARBA00022670"/>
    </source>
</evidence>
<evidence type="ECO:0000313" key="8">
    <source>
        <dbReference type="EMBL" id="MFC5884044.1"/>
    </source>
</evidence>
<feature type="region of interest" description="Disordered" evidence="5">
    <location>
        <begin position="124"/>
        <end position="157"/>
    </location>
</feature>
<dbReference type="InterPro" id="IPR000064">
    <property type="entry name" value="NLP_P60_dom"/>
</dbReference>
<feature type="domain" description="NlpC/P60" evidence="7">
    <location>
        <begin position="232"/>
        <end position="347"/>
    </location>
</feature>
<keyword evidence="9" id="KW-1185">Reference proteome</keyword>
<evidence type="ECO:0000256" key="1">
    <source>
        <dbReference type="ARBA" id="ARBA00007074"/>
    </source>
</evidence>
<evidence type="ECO:0000256" key="6">
    <source>
        <dbReference type="SAM" id="SignalP"/>
    </source>
</evidence>
<proteinExistence type="inferred from homology"/>
<evidence type="ECO:0000256" key="4">
    <source>
        <dbReference type="ARBA" id="ARBA00022807"/>
    </source>
</evidence>
<dbReference type="Proteomes" id="UP001596067">
    <property type="component" value="Unassembled WGS sequence"/>
</dbReference>
<sequence>MASHRRPKQPSRARVSVLTAAAATAVALSAQVAAHAAPSPSPKKDDVKAQIDQLQEEAEQATEKYNGAKERADQLRKQADQLQDQVARGQDQMTQLQGGLAAVAGEQYRTGGIDPSVQLMLSSDPSGYLDKASSVQQASSSQTEALKGLQDQQRRLDQQKAEAAAVLASLDSTTKDLNQSKTEVNKKLKEAQDLLNSLSAADRAALRAAQQAEDRASRGSDRADLVSLPQASGYAGTAVSIAMSKQGSPYVWGATGPSTFDCSGLMVFAYSKAGVSLPRTSQAQGNVGTRVPSLAEAQPGDLIIYRSDRSHVGMYIGNGMVVHAPHTGDVVKVMKADAMPINTIRRV</sequence>
<feature type="region of interest" description="Disordered" evidence="5">
    <location>
        <begin position="35"/>
        <end position="91"/>
    </location>
</feature>
<feature type="chain" id="PRO_5045535634" evidence="6">
    <location>
        <begin position="37"/>
        <end position="347"/>
    </location>
</feature>
<feature type="compositionally biased region" description="Low complexity" evidence="5">
    <location>
        <begin position="132"/>
        <end position="142"/>
    </location>
</feature>
<comment type="similarity">
    <text evidence="1">Belongs to the peptidase C40 family.</text>
</comment>
<protein>
    <submittedName>
        <fullName evidence="8">NlpC/P60 family protein</fullName>
    </submittedName>
</protein>
<dbReference type="PANTHER" id="PTHR47359:SF3">
    <property type="entry name" value="NLP_P60 DOMAIN-CONTAINING PROTEIN-RELATED"/>
    <property type="match status" value="1"/>
</dbReference>
<dbReference type="InterPro" id="IPR038765">
    <property type="entry name" value="Papain-like_cys_pep_sf"/>
</dbReference>
<dbReference type="InterPro" id="IPR051794">
    <property type="entry name" value="PG_Endopeptidase_C40"/>
</dbReference>
<keyword evidence="3" id="KW-0378">Hydrolase</keyword>
<feature type="signal peptide" evidence="6">
    <location>
        <begin position="1"/>
        <end position="36"/>
    </location>
</feature>
<evidence type="ECO:0000256" key="5">
    <source>
        <dbReference type="SAM" id="MobiDB-lite"/>
    </source>
</evidence>
<dbReference type="PROSITE" id="PS51935">
    <property type="entry name" value="NLPC_P60"/>
    <property type="match status" value="1"/>
</dbReference>
<reference evidence="9" key="1">
    <citation type="journal article" date="2019" name="Int. J. Syst. Evol. Microbiol.">
        <title>The Global Catalogue of Microorganisms (GCM) 10K type strain sequencing project: providing services to taxonomists for standard genome sequencing and annotation.</title>
        <authorList>
            <consortium name="The Broad Institute Genomics Platform"/>
            <consortium name="The Broad Institute Genome Sequencing Center for Infectious Disease"/>
            <person name="Wu L."/>
            <person name="Ma J."/>
        </authorList>
    </citation>
    <scope>NUCLEOTIDE SEQUENCE [LARGE SCALE GENOMIC DNA]</scope>
    <source>
        <strain evidence="9">CGMCC 4.1469</strain>
    </source>
</reference>
<feature type="compositionally biased region" description="Basic and acidic residues" evidence="5">
    <location>
        <begin position="66"/>
        <end position="79"/>
    </location>
</feature>
<dbReference type="SUPFAM" id="SSF54001">
    <property type="entry name" value="Cysteine proteinases"/>
    <property type="match status" value="1"/>
</dbReference>
<dbReference type="EMBL" id="JBHSOD010000002">
    <property type="protein sequence ID" value="MFC5884044.1"/>
    <property type="molecule type" value="Genomic_DNA"/>
</dbReference>
<dbReference type="Gene3D" id="3.90.1720.10">
    <property type="entry name" value="endopeptidase domain like (from Nostoc punctiforme)"/>
    <property type="match status" value="1"/>
</dbReference>
<dbReference type="Gene3D" id="6.10.250.3150">
    <property type="match status" value="1"/>
</dbReference>
<accession>A0ABW1ESV3</accession>
<keyword evidence="6" id="KW-0732">Signal</keyword>
<organism evidence="8 9">
    <name type="scientific">Kitasatospora aburaviensis</name>
    <dbReference type="NCBI Taxonomy" id="67265"/>
    <lineage>
        <taxon>Bacteria</taxon>
        <taxon>Bacillati</taxon>
        <taxon>Actinomycetota</taxon>
        <taxon>Actinomycetes</taxon>
        <taxon>Kitasatosporales</taxon>
        <taxon>Streptomycetaceae</taxon>
        <taxon>Kitasatospora</taxon>
    </lineage>
</organism>
<gene>
    <name evidence="8" type="ORF">ACFP0N_03470</name>
</gene>
<comment type="caution">
    <text evidence="8">The sequence shown here is derived from an EMBL/GenBank/DDBJ whole genome shotgun (WGS) entry which is preliminary data.</text>
</comment>
<dbReference type="Pfam" id="PF00877">
    <property type="entry name" value="NLPC_P60"/>
    <property type="match status" value="1"/>
</dbReference>
<name>A0ABW1ESV3_9ACTN</name>
<evidence type="ECO:0000256" key="3">
    <source>
        <dbReference type="ARBA" id="ARBA00022801"/>
    </source>
</evidence>
<evidence type="ECO:0000313" key="9">
    <source>
        <dbReference type="Proteomes" id="UP001596067"/>
    </source>
</evidence>
<evidence type="ECO:0000259" key="7">
    <source>
        <dbReference type="PROSITE" id="PS51935"/>
    </source>
</evidence>
<dbReference type="RefSeq" id="WP_313763383.1">
    <property type="nucleotide sequence ID" value="NZ_BAAAVH010000108.1"/>
</dbReference>
<dbReference type="PANTHER" id="PTHR47359">
    <property type="entry name" value="PEPTIDOGLYCAN DL-ENDOPEPTIDASE CWLO"/>
    <property type="match status" value="1"/>
</dbReference>
<keyword evidence="2" id="KW-0645">Protease</keyword>